<accession>A0A5B7HAD8</accession>
<evidence type="ECO:0000256" key="1">
    <source>
        <dbReference type="SAM" id="Coils"/>
    </source>
</evidence>
<sequence length="62" mass="7532">MKNVEERKNQWITVCNNKKESLKKIIEEQKKDEQDLREKVIQVIKEEQKLVRNTVETQYSNV</sequence>
<comment type="caution">
    <text evidence="2">The sequence shown here is derived from an EMBL/GenBank/DDBJ whole genome shotgun (WGS) entry which is preliminary data.</text>
</comment>
<dbReference type="AlphaFoldDB" id="A0A5B7HAD8"/>
<name>A0A5B7HAD8_PORTR</name>
<protein>
    <submittedName>
        <fullName evidence="2">Uncharacterized protein</fullName>
    </submittedName>
</protein>
<proteinExistence type="predicted"/>
<reference evidence="2 3" key="1">
    <citation type="submission" date="2019-05" db="EMBL/GenBank/DDBJ databases">
        <title>Another draft genome of Portunus trituberculatus and its Hox gene families provides insights of decapod evolution.</title>
        <authorList>
            <person name="Jeong J.-H."/>
            <person name="Song I."/>
            <person name="Kim S."/>
            <person name="Choi T."/>
            <person name="Kim D."/>
            <person name="Ryu S."/>
            <person name="Kim W."/>
        </authorList>
    </citation>
    <scope>NUCLEOTIDE SEQUENCE [LARGE SCALE GENOMIC DNA]</scope>
    <source>
        <tissue evidence="2">Muscle</tissue>
    </source>
</reference>
<keyword evidence="3" id="KW-1185">Reference proteome</keyword>
<dbReference type="Proteomes" id="UP000324222">
    <property type="component" value="Unassembled WGS sequence"/>
</dbReference>
<feature type="coiled-coil region" evidence="1">
    <location>
        <begin position="19"/>
        <end position="46"/>
    </location>
</feature>
<evidence type="ECO:0000313" key="2">
    <source>
        <dbReference type="EMBL" id="MPC69190.1"/>
    </source>
</evidence>
<dbReference type="EMBL" id="VSRR010029008">
    <property type="protein sequence ID" value="MPC69190.1"/>
    <property type="molecule type" value="Genomic_DNA"/>
</dbReference>
<gene>
    <name evidence="2" type="ORF">E2C01_063405</name>
</gene>
<evidence type="ECO:0000313" key="3">
    <source>
        <dbReference type="Proteomes" id="UP000324222"/>
    </source>
</evidence>
<organism evidence="2 3">
    <name type="scientific">Portunus trituberculatus</name>
    <name type="common">Swimming crab</name>
    <name type="synonym">Neptunus trituberculatus</name>
    <dbReference type="NCBI Taxonomy" id="210409"/>
    <lineage>
        <taxon>Eukaryota</taxon>
        <taxon>Metazoa</taxon>
        <taxon>Ecdysozoa</taxon>
        <taxon>Arthropoda</taxon>
        <taxon>Crustacea</taxon>
        <taxon>Multicrustacea</taxon>
        <taxon>Malacostraca</taxon>
        <taxon>Eumalacostraca</taxon>
        <taxon>Eucarida</taxon>
        <taxon>Decapoda</taxon>
        <taxon>Pleocyemata</taxon>
        <taxon>Brachyura</taxon>
        <taxon>Eubrachyura</taxon>
        <taxon>Portunoidea</taxon>
        <taxon>Portunidae</taxon>
        <taxon>Portuninae</taxon>
        <taxon>Portunus</taxon>
    </lineage>
</organism>
<keyword evidence="1" id="KW-0175">Coiled coil</keyword>